<protein>
    <submittedName>
        <fullName evidence="2">Asp23/Gls24 family envelope stress response protein</fullName>
    </submittedName>
</protein>
<reference evidence="2" key="1">
    <citation type="submission" date="2020-10" db="EMBL/GenBank/DDBJ databases">
        <authorList>
            <person name="Gilroy R."/>
        </authorList>
    </citation>
    <scope>NUCLEOTIDE SEQUENCE</scope>
    <source>
        <strain evidence="2">23406</strain>
    </source>
</reference>
<accession>A0A9D1SXA5</accession>
<evidence type="ECO:0000313" key="2">
    <source>
        <dbReference type="EMBL" id="HIU99636.1"/>
    </source>
</evidence>
<dbReference type="Pfam" id="PF03780">
    <property type="entry name" value="Asp23"/>
    <property type="match status" value="1"/>
</dbReference>
<dbReference type="Proteomes" id="UP000886891">
    <property type="component" value="Unassembled WGS sequence"/>
</dbReference>
<dbReference type="EMBL" id="DVOH01000010">
    <property type="protein sequence ID" value="HIU99636.1"/>
    <property type="molecule type" value="Genomic_DNA"/>
</dbReference>
<sequence length="116" mass="12805">MALTTSNVYGDITISNDAVSMLVSRVALDCYGIVELAARRLSDSLLELFNKPSPNKGVKIVTENNKVYVDVYVILKEGVNREAVEESLHSSIEYHVEQLTGMLVKSVKIHIVGIKL</sequence>
<dbReference type="PANTHER" id="PTHR34297">
    <property type="entry name" value="HYPOTHETICAL CYTOSOLIC PROTEIN-RELATED"/>
    <property type="match status" value="1"/>
</dbReference>
<organism evidence="2 3">
    <name type="scientific">Candidatus Stercoripulliclostridium merdipullorum</name>
    <dbReference type="NCBI Taxonomy" id="2840952"/>
    <lineage>
        <taxon>Bacteria</taxon>
        <taxon>Bacillati</taxon>
        <taxon>Bacillota</taxon>
        <taxon>Clostridia</taxon>
        <taxon>Eubacteriales</taxon>
        <taxon>Candidatus Stercoripulliclostridium</taxon>
    </lineage>
</organism>
<proteinExistence type="inferred from homology"/>
<dbReference type="PANTHER" id="PTHR34297:SF2">
    <property type="entry name" value="ASP23_GLS24 FAMILY ENVELOPE STRESS RESPONSE PROTEIN"/>
    <property type="match status" value="1"/>
</dbReference>
<dbReference type="InterPro" id="IPR005531">
    <property type="entry name" value="Asp23"/>
</dbReference>
<evidence type="ECO:0000313" key="3">
    <source>
        <dbReference type="Proteomes" id="UP000886891"/>
    </source>
</evidence>
<dbReference type="AlphaFoldDB" id="A0A9D1SXA5"/>
<name>A0A9D1SXA5_9FIRM</name>
<comment type="similarity">
    <text evidence="1">Belongs to the asp23 family.</text>
</comment>
<gene>
    <name evidence="2" type="ORF">IAB14_00815</name>
</gene>
<comment type="caution">
    <text evidence="2">The sequence shown here is derived from an EMBL/GenBank/DDBJ whole genome shotgun (WGS) entry which is preliminary data.</text>
</comment>
<reference evidence="2" key="2">
    <citation type="journal article" date="2021" name="PeerJ">
        <title>Extensive microbial diversity within the chicken gut microbiome revealed by metagenomics and culture.</title>
        <authorList>
            <person name="Gilroy R."/>
            <person name="Ravi A."/>
            <person name="Getino M."/>
            <person name="Pursley I."/>
            <person name="Horton D.L."/>
            <person name="Alikhan N.F."/>
            <person name="Baker D."/>
            <person name="Gharbi K."/>
            <person name="Hall N."/>
            <person name="Watson M."/>
            <person name="Adriaenssens E.M."/>
            <person name="Foster-Nyarko E."/>
            <person name="Jarju S."/>
            <person name="Secka A."/>
            <person name="Antonio M."/>
            <person name="Oren A."/>
            <person name="Chaudhuri R.R."/>
            <person name="La Ragione R."/>
            <person name="Hildebrand F."/>
            <person name="Pallen M.J."/>
        </authorList>
    </citation>
    <scope>NUCLEOTIDE SEQUENCE</scope>
    <source>
        <strain evidence="2">23406</strain>
    </source>
</reference>
<evidence type="ECO:0000256" key="1">
    <source>
        <dbReference type="ARBA" id="ARBA00005721"/>
    </source>
</evidence>